<evidence type="ECO:0000259" key="6">
    <source>
        <dbReference type="Pfam" id="PF10120"/>
    </source>
</evidence>
<name>A0A1L3Q0D9_9EURY</name>
<dbReference type="CDD" id="cd01169">
    <property type="entry name" value="HMPP_kinase"/>
    <property type="match status" value="1"/>
</dbReference>
<dbReference type="Gene3D" id="3.40.1190.20">
    <property type="match status" value="1"/>
</dbReference>
<dbReference type="RefSeq" id="WP_072560615.1">
    <property type="nucleotide sequence ID" value="NZ_CP017921.1"/>
</dbReference>
<dbReference type="KEGG" id="mhaz:BHR79_01690"/>
<dbReference type="EMBL" id="CP017921">
    <property type="protein sequence ID" value="APH38323.1"/>
    <property type="molecule type" value="Genomic_DNA"/>
</dbReference>
<accession>A0A1L3Q0D9</accession>
<dbReference type="NCBIfam" id="TIGR00097">
    <property type="entry name" value="HMP-P_kinase"/>
    <property type="match status" value="1"/>
</dbReference>
<dbReference type="Pfam" id="PF08543">
    <property type="entry name" value="Phos_pyr_kin"/>
    <property type="match status" value="1"/>
</dbReference>
<keyword evidence="2" id="KW-0547">Nucleotide-binding</keyword>
<dbReference type="SUPFAM" id="SSF53639">
    <property type="entry name" value="AraD/HMP-PK domain-like"/>
    <property type="match status" value="1"/>
</dbReference>
<dbReference type="PANTHER" id="PTHR20858:SF17">
    <property type="entry name" value="HYDROXYMETHYLPYRIMIDINE_PHOSPHOMETHYLPYRIMIDINE KINASE THI20-RELATED"/>
    <property type="match status" value="1"/>
</dbReference>
<dbReference type="EC" id="2.7.4.7" evidence="8"/>
<dbReference type="Pfam" id="PF10120">
    <property type="entry name" value="ThiN"/>
    <property type="match status" value="1"/>
</dbReference>
<dbReference type="GO" id="GO:0005829">
    <property type="term" value="C:cytosol"/>
    <property type="evidence" value="ECO:0007669"/>
    <property type="project" value="TreeGrafter"/>
</dbReference>
<dbReference type="Gene3D" id="3.40.225.10">
    <property type="entry name" value="Class II aldolase/adducin N-terminal domain"/>
    <property type="match status" value="1"/>
</dbReference>
<keyword evidence="1 8" id="KW-0808">Transferase</keyword>
<evidence type="ECO:0000313" key="11">
    <source>
        <dbReference type="Proteomes" id="UP000198669"/>
    </source>
</evidence>
<evidence type="ECO:0000256" key="4">
    <source>
        <dbReference type="ARBA" id="ARBA00022840"/>
    </source>
</evidence>
<keyword evidence="3 7" id="KW-0418">Kinase</keyword>
<evidence type="ECO:0000256" key="1">
    <source>
        <dbReference type="ARBA" id="ARBA00022679"/>
    </source>
</evidence>
<feature type="domain" description="Thiamine-phosphate synthase ThiN" evidence="6">
    <location>
        <begin position="275"/>
        <end position="435"/>
    </location>
</feature>
<dbReference type="EC" id="2.7.1.49" evidence="8"/>
<dbReference type="GO" id="GO:0008972">
    <property type="term" value="F:phosphomethylpyrimidine kinase activity"/>
    <property type="evidence" value="ECO:0007669"/>
    <property type="project" value="UniProtKB-EC"/>
</dbReference>
<dbReference type="PANTHER" id="PTHR20858">
    <property type="entry name" value="PHOSPHOMETHYLPYRIMIDINE KINASE"/>
    <property type="match status" value="1"/>
</dbReference>
<dbReference type="InterPro" id="IPR036409">
    <property type="entry name" value="Aldolase_II/adducin_N_sf"/>
</dbReference>
<dbReference type="STRING" id="2177.BHR79_01690"/>
<dbReference type="GO" id="GO:0009228">
    <property type="term" value="P:thiamine biosynthetic process"/>
    <property type="evidence" value="ECO:0007669"/>
    <property type="project" value="InterPro"/>
</dbReference>
<dbReference type="InterPro" id="IPR004399">
    <property type="entry name" value="HMP/HMP-P_kinase_dom"/>
</dbReference>
<keyword evidence="4" id="KW-0067">ATP-binding</keyword>
<evidence type="ECO:0000256" key="2">
    <source>
        <dbReference type="ARBA" id="ARBA00022741"/>
    </source>
</evidence>
<evidence type="ECO:0000313" key="7">
    <source>
        <dbReference type="EMBL" id="APH38323.1"/>
    </source>
</evidence>
<dbReference type="GO" id="GO:0005524">
    <property type="term" value="F:ATP binding"/>
    <property type="evidence" value="ECO:0007669"/>
    <property type="project" value="UniProtKB-KW"/>
</dbReference>
<evidence type="ECO:0000313" key="12">
    <source>
        <dbReference type="Proteomes" id="UP000267921"/>
    </source>
</evidence>
<evidence type="ECO:0000313" key="8">
    <source>
        <dbReference type="EMBL" id="RNI10809.1"/>
    </source>
</evidence>
<feature type="domain" description="Pyridoxamine kinase/Phosphomethylpyrimidine kinase" evidence="5">
    <location>
        <begin position="14"/>
        <end position="255"/>
    </location>
</feature>
<reference evidence="9 11" key="2">
    <citation type="submission" date="2016-10" db="EMBL/GenBank/DDBJ databases">
        <authorList>
            <person name="de Groot N.N."/>
        </authorList>
    </citation>
    <scope>NUCLEOTIDE SEQUENCE [LARGE SCALE GENOMIC DNA]</scope>
    <source>
        <strain evidence="9 11">Z-7982</strain>
    </source>
</reference>
<dbReference type="InterPro" id="IPR029056">
    <property type="entry name" value="Ribokinase-like"/>
</dbReference>
<dbReference type="InterPro" id="IPR019293">
    <property type="entry name" value="ThiN"/>
</dbReference>
<dbReference type="GeneID" id="30582428"/>
<keyword evidence="10" id="KW-1185">Reference proteome</keyword>
<gene>
    <name evidence="8" type="primary">thiD</name>
    <name evidence="7" type="ORF">BHR79_01690</name>
    <name evidence="8" type="ORF">EFE40_01100</name>
    <name evidence="9" type="ORF">SAMN04515625_0161</name>
</gene>
<sequence length="442" mass="46867">MSNTKVALTIAGSDSGGGAGIEADIRTFSALGMHPTCAVTCITSQNTMGVQDSMEVPLPHISSQIDAVCTDMDVKWAKTGMLSSPEIIATVASEVKKHRLKLVVDPVMTAEAGGTLLAESALSILKEKLFPLAFVVTPNIYEAKALSGVTINTWEDGQKAARRIAKLGVDNVIITGGHFDASDLVYESHNDTFTTISSRFVEGGTHGSGCTYSAALLVYLSNELRVPEAARCAKRFVENAISKSTDAGMGVSPVDPLAFLRNSAAKHHTFVNTTEALDILLSEKAFSKLIPEVGCNIAMATPEAETISDVAGVHGRITRSKGRPVASGCVGFGASKHVGSVVLAAIHSNPEIRACLNVKYSKAVLAACSQMGLGIASFERKDEPSDVSTMDWGTAYAIEKYGKVPEVIYDEGDFGKEPMIRLLGKNATDVVEMALRIVERIN</sequence>
<dbReference type="Proteomes" id="UP000198669">
    <property type="component" value="Unassembled WGS sequence"/>
</dbReference>
<evidence type="ECO:0000313" key="10">
    <source>
        <dbReference type="Proteomes" id="UP000186879"/>
    </source>
</evidence>
<organism evidence="7 10">
    <name type="scientific">Methanohalophilus halophilus</name>
    <dbReference type="NCBI Taxonomy" id="2177"/>
    <lineage>
        <taxon>Archaea</taxon>
        <taxon>Methanobacteriati</taxon>
        <taxon>Methanobacteriota</taxon>
        <taxon>Stenosarchaea group</taxon>
        <taxon>Methanomicrobia</taxon>
        <taxon>Methanosarcinales</taxon>
        <taxon>Methanosarcinaceae</taxon>
        <taxon>Methanohalophilus</taxon>
    </lineage>
</organism>
<dbReference type="InterPro" id="IPR013749">
    <property type="entry name" value="PM/HMP-P_kinase-1"/>
</dbReference>
<dbReference type="Proteomes" id="UP000186879">
    <property type="component" value="Chromosome"/>
</dbReference>
<dbReference type="SUPFAM" id="SSF53613">
    <property type="entry name" value="Ribokinase-like"/>
    <property type="match status" value="1"/>
</dbReference>
<dbReference type="OrthoDB" id="43786at2157"/>
<evidence type="ECO:0000256" key="3">
    <source>
        <dbReference type="ARBA" id="ARBA00022777"/>
    </source>
</evidence>
<evidence type="ECO:0000259" key="5">
    <source>
        <dbReference type="Pfam" id="PF08543"/>
    </source>
</evidence>
<reference evidence="7 10" key="1">
    <citation type="submission" date="2016-10" db="EMBL/GenBank/DDBJ databases">
        <title>Methanohalophilus halophilus.</title>
        <authorList>
            <person name="L'haridon S."/>
        </authorList>
    </citation>
    <scope>NUCLEOTIDE SEQUENCE [LARGE SCALE GENOMIC DNA]</scope>
    <source>
        <strain evidence="7 10">Z-7982</strain>
    </source>
</reference>
<protein>
    <submittedName>
        <fullName evidence="7">Bifunctional hydroxymethylpyrimidine kinase/phosphomethylpyrimidine kinase</fullName>
        <ecNumber evidence="8">2.7.1.49</ecNumber>
        <ecNumber evidence="8">2.7.4.7</ecNumber>
    </submittedName>
    <submittedName>
        <fullName evidence="9">Hydroxymethylpyrimidine/phosphomethylpyrimidine kinase</fullName>
    </submittedName>
</protein>
<dbReference type="GO" id="GO:0008902">
    <property type="term" value="F:hydroxymethylpyrimidine kinase activity"/>
    <property type="evidence" value="ECO:0007669"/>
    <property type="project" value="UniProtKB-EC"/>
</dbReference>
<dbReference type="EMBL" id="RJJG01000001">
    <property type="protein sequence ID" value="RNI10809.1"/>
    <property type="molecule type" value="Genomic_DNA"/>
</dbReference>
<evidence type="ECO:0000313" key="9">
    <source>
        <dbReference type="EMBL" id="SDW02498.1"/>
    </source>
</evidence>
<dbReference type="AlphaFoldDB" id="A0A1L3Q0D9"/>
<dbReference type="EMBL" id="FNMU01000001">
    <property type="protein sequence ID" value="SDW02498.1"/>
    <property type="molecule type" value="Genomic_DNA"/>
</dbReference>
<reference evidence="8 12" key="3">
    <citation type="submission" date="2018-10" db="EMBL/GenBank/DDBJ databases">
        <title>Cultivation of a novel Methanohalophilus strain from Kebrit Deep of the Red Sea and a genomic comparison of members of the genus Methanohalophilus.</title>
        <authorList>
            <person name="Guan Y."/>
            <person name="Ngugi D.K."/>
            <person name="Stingl U."/>
        </authorList>
    </citation>
    <scope>NUCLEOTIDE SEQUENCE [LARGE SCALE GENOMIC DNA]</scope>
    <source>
        <strain evidence="8 12">DSM 3094</strain>
    </source>
</reference>
<proteinExistence type="predicted"/>
<dbReference type="FunFam" id="3.40.1190.20:FF:000003">
    <property type="entry name" value="Phosphomethylpyrimidine kinase ThiD"/>
    <property type="match status" value="1"/>
</dbReference>
<dbReference type="Proteomes" id="UP000267921">
    <property type="component" value="Unassembled WGS sequence"/>
</dbReference>